<dbReference type="STRING" id="349161.Dred_1074"/>
<evidence type="ECO:0000313" key="3">
    <source>
        <dbReference type="Proteomes" id="UP000001556"/>
    </source>
</evidence>
<dbReference type="RefSeq" id="WP_011877435.1">
    <property type="nucleotide sequence ID" value="NC_009253.1"/>
</dbReference>
<dbReference type="Gene3D" id="1.20.120.680">
    <property type="entry name" value="Formiminotetrahydrofolate cyclodeaminase monomer, up-and-down helical bundle"/>
    <property type="match status" value="1"/>
</dbReference>
<accession>A4J3F6</accession>
<gene>
    <name evidence="2" type="ordered locus">Dred_1074</name>
</gene>
<dbReference type="Proteomes" id="UP000001556">
    <property type="component" value="Chromosome"/>
</dbReference>
<dbReference type="InterPro" id="IPR036178">
    <property type="entry name" value="Formintransfe-cycloase-like_sf"/>
</dbReference>
<keyword evidence="3" id="KW-1185">Reference proteome</keyword>
<dbReference type="SUPFAM" id="SSF101262">
    <property type="entry name" value="Methenyltetrahydrofolate cyclohydrolase-like"/>
    <property type="match status" value="1"/>
</dbReference>
<evidence type="ECO:0000259" key="1">
    <source>
        <dbReference type="Pfam" id="PF04961"/>
    </source>
</evidence>
<dbReference type="KEGG" id="drm:Dred_1074"/>
<organism evidence="2 3">
    <name type="scientific">Desulforamulus reducens (strain ATCC BAA-1160 / DSM 100696 / MI-1)</name>
    <name type="common">Desulfotomaculum reducens</name>
    <dbReference type="NCBI Taxonomy" id="349161"/>
    <lineage>
        <taxon>Bacteria</taxon>
        <taxon>Bacillati</taxon>
        <taxon>Bacillota</taxon>
        <taxon>Clostridia</taxon>
        <taxon>Eubacteriales</taxon>
        <taxon>Peptococcaceae</taxon>
        <taxon>Desulforamulus</taxon>
    </lineage>
</organism>
<dbReference type="OrthoDB" id="7959174at2"/>
<feature type="domain" description="Cyclodeaminase/cyclohydrolase" evidence="1">
    <location>
        <begin position="8"/>
        <end position="188"/>
    </location>
</feature>
<dbReference type="Pfam" id="PF04961">
    <property type="entry name" value="FTCD_C"/>
    <property type="match status" value="1"/>
</dbReference>
<protein>
    <submittedName>
        <fullName evidence="2">Formimidoyltetrahydrofolate cyclodeaminase</fullName>
        <ecNumber evidence="2">4.3.1.4</ecNumber>
    </submittedName>
</protein>
<proteinExistence type="predicted"/>
<dbReference type="AlphaFoldDB" id="A4J3F6"/>
<dbReference type="eggNOG" id="COG3404">
    <property type="taxonomic scope" value="Bacteria"/>
</dbReference>
<dbReference type="HOGENOM" id="CLU_088419_0_1_9"/>
<dbReference type="GO" id="GO:0030412">
    <property type="term" value="F:formimidoyltetrahydrofolate cyclodeaminase activity"/>
    <property type="evidence" value="ECO:0007669"/>
    <property type="project" value="UniProtKB-EC"/>
</dbReference>
<reference evidence="2 3" key="1">
    <citation type="submission" date="2007-03" db="EMBL/GenBank/DDBJ databases">
        <title>Complete sequence of Desulfotomaculum reducens MI-1.</title>
        <authorList>
            <consortium name="US DOE Joint Genome Institute"/>
            <person name="Copeland A."/>
            <person name="Lucas S."/>
            <person name="Lapidus A."/>
            <person name="Barry K."/>
            <person name="Detter J.C."/>
            <person name="Glavina del Rio T."/>
            <person name="Hammon N."/>
            <person name="Israni S."/>
            <person name="Dalin E."/>
            <person name="Tice H."/>
            <person name="Pitluck S."/>
            <person name="Sims D."/>
            <person name="Brettin T."/>
            <person name="Bruce D."/>
            <person name="Han C."/>
            <person name="Tapia R."/>
            <person name="Schmutz J."/>
            <person name="Larimer F."/>
            <person name="Land M."/>
            <person name="Hauser L."/>
            <person name="Kyrpides N."/>
            <person name="Kim E."/>
            <person name="Tebo B.M."/>
            <person name="Richardson P."/>
        </authorList>
    </citation>
    <scope>NUCLEOTIDE SEQUENCE [LARGE SCALE GENOMIC DNA]</scope>
    <source>
        <strain evidence="2 3">MI-1</strain>
    </source>
</reference>
<name>A4J3F6_DESRM</name>
<evidence type="ECO:0000313" key="2">
    <source>
        <dbReference type="EMBL" id="ABO49609.1"/>
    </source>
</evidence>
<keyword evidence="2" id="KW-0456">Lyase</keyword>
<sequence>MINYLNWSVEELFKRAASPEPEPGGGGASAMTGCLGISMLVMVARITEAKEKDPVTKETLLSIIASLEKNMLALQSLAQKDMEAFNNFMKVLSLPRNTSEEKTLREEKKQQAALLSANIPLEMAKGCMAGLQAAVSLASSGSKYAISDVGVGVHLLEAALKGALLMVEANLPYINVPDTVQKLRHECELLIVEAGRLSCDTLDTVRKRM</sequence>
<dbReference type="EMBL" id="CP000612">
    <property type="protein sequence ID" value="ABO49609.1"/>
    <property type="molecule type" value="Genomic_DNA"/>
</dbReference>
<dbReference type="InterPro" id="IPR007044">
    <property type="entry name" value="Cyclodeamin/CycHdrlase"/>
</dbReference>
<dbReference type="EC" id="4.3.1.4" evidence="2"/>